<evidence type="ECO:0000256" key="2">
    <source>
        <dbReference type="ARBA" id="ARBA00001911"/>
    </source>
</evidence>
<comment type="cofactor">
    <cofactor evidence="3">
        <name>Zn(2+)</name>
        <dbReference type="ChEBI" id="CHEBI:29105"/>
    </cofactor>
</comment>
<dbReference type="InterPro" id="IPR050071">
    <property type="entry name" value="Dehydroquinate_synthase"/>
</dbReference>
<comment type="catalytic activity">
    <reaction evidence="1 18">
        <text>7-phospho-2-dehydro-3-deoxy-D-arabino-heptonate = 3-dehydroquinate + phosphate</text>
        <dbReference type="Rhea" id="RHEA:21968"/>
        <dbReference type="ChEBI" id="CHEBI:32364"/>
        <dbReference type="ChEBI" id="CHEBI:43474"/>
        <dbReference type="ChEBI" id="CHEBI:58394"/>
        <dbReference type="EC" id="4.2.3.4"/>
    </reaction>
</comment>
<proteinExistence type="inferred from homology"/>
<dbReference type="InterPro" id="IPR030960">
    <property type="entry name" value="DHQS/DOIS_N"/>
</dbReference>
<evidence type="ECO:0000256" key="6">
    <source>
        <dbReference type="ARBA" id="ARBA00005412"/>
    </source>
</evidence>
<evidence type="ECO:0000259" key="20">
    <source>
        <dbReference type="Pfam" id="PF24621"/>
    </source>
</evidence>
<dbReference type="AlphaFoldDB" id="A0AB36TFX9"/>
<keyword evidence="12 18" id="KW-0547">Nucleotide-binding</keyword>
<dbReference type="SUPFAM" id="SSF56796">
    <property type="entry name" value="Dehydroquinate synthase-like"/>
    <property type="match status" value="1"/>
</dbReference>
<keyword evidence="14 18" id="KW-0520">NAD</keyword>
<dbReference type="PANTHER" id="PTHR43622">
    <property type="entry name" value="3-DEHYDROQUINATE SYNTHASE"/>
    <property type="match status" value="1"/>
</dbReference>
<dbReference type="GO" id="GO:0009423">
    <property type="term" value="P:chorismate biosynthetic process"/>
    <property type="evidence" value="ECO:0007669"/>
    <property type="project" value="UniProtKB-UniRule"/>
</dbReference>
<dbReference type="EMBL" id="PDBW01000001">
    <property type="protein sequence ID" value="PFH02713.1"/>
    <property type="molecule type" value="Genomic_DNA"/>
</dbReference>
<evidence type="ECO:0000256" key="1">
    <source>
        <dbReference type="ARBA" id="ARBA00001393"/>
    </source>
</evidence>
<evidence type="ECO:0000313" key="21">
    <source>
        <dbReference type="EMBL" id="PFH02713.1"/>
    </source>
</evidence>
<feature type="binding site" evidence="18">
    <location>
        <position position="142"/>
    </location>
    <ligand>
        <name>NAD(+)</name>
        <dbReference type="ChEBI" id="CHEBI:57540"/>
    </ligand>
</feature>
<dbReference type="GO" id="GO:0000166">
    <property type="term" value="F:nucleotide binding"/>
    <property type="evidence" value="ECO:0007669"/>
    <property type="project" value="UniProtKB-KW"/>
</dbReference>
<feature type="binding site" evidence="18">
    <location>
        <begin position="129"/>
        <end position="130"/>
    </location>
    <ligand>
        <name>NAD(+)</name>
        <dbReference type="ChEBI" id="CHEBI:57540"/>
    </ligand>
</feature>
<dbReference type="Pfam" id="PF24621">
    <property type="entry name" value="DHQS_C"/>
    <property type="match status" value="1"/>
</dbReference>
<feature type="binding site" evidence="18">
    <location>
        <position position="184"/>
    </location>
    <ligand>
        <name>Zn(2+)</name>
        <dbReference type="ChEBI" id="CHEBI:29105"/>
    </ligand>
</feature>
<evidence type="ECO:0000256" key="11">
    <source>
        <dbReference type="ARBA" id="ARBA00022723"/>
    </source>
</evidence>
<feature type="domain" description="3-dehydroquinate synthase C-terminal" evidence="20">
    <location>
        <begin position="181"/>
        <end position="322"/>
    </location>
</feature>
<dbReference type="InterPro" id="IPR030963">
    <property type="entry name" value="DHQ_synth_fam"/>
</dbReference>
<dbReference type="EC" id="4.2.3.4" evidence="7 18"/>
<organism evidence="21 22">
    <name type="scientific">Acetivibrio thermocellus AD2</name>
    <dbReference type="NCBI Taxonomy" id="1138384"/>
    <lineage>
        <taxon>Bacteria</taxon>
        <taxon>Bacillati</taxon>
        <taxon>Bacillota</taxon>
        <taxon>Clostridia</taxon>
        <taxon>Eubacteriales</taxon>
        <taxon>Oscillospiraceae</taxon>
        <taxon>Acetivibrio</taxon>
    </lineage>
</organism>
<evidence type="ECO:0000256" key="18">
    <source>
        <dbReference type="HAMAP-Rule" id="MF_00110"/>
    </source>
</evidence>
<evidence type="ECO:0000256" key="13">
    <source>
        <dbReference type="ARBA" id="ARBA00022833"/>
    </source>
</evidence>
<feature type="binding site" evidence="18">
    <location>
        <begin position="105"/>
        <end position="109"/>
    </location>
    <ligand>
        <name>NAD(+)</name>
        <dbReference type="ChEBI" id="CHEBI:57540"/>
    </ligand>
</feature>
<evidence type="ECO:0000256" key="4">
    <source>
        <dbReference type="ARBA" id="ARBA00004496"/>
    </source>
</evidence>
<comment type="subcellular location">
    <subcellularLocation>
        <location evidence="4 18">Cytoplasm</location>
    </subcellularLocation>
</comment>
<keyword evidence="11 18" id="KW-0479">Metal-binding</keyword>
<dbReference type="InterPro" id="IPR016037">
    <property type="entry name" value="DHQ_synth_AroB"/>
</dbReference>
<comment type="caution">
    <text evidence="21">The sequence shown here is derived from an EMBL/GenBank/DDBJ whole genome shotgun (WGS) entry which is preliminary data.</text>
</comment>
<feature type="binding site" evidence="18">
    <location>
        <begin position="169"/>
        <end position="172"/>
    </location>
    <ligand>
        <name>NAD(+)</name>
        <dbReference type="ChEBI" id="CHEBI:57540"/>
    </ligand>
</feature>
<evidence type="ECO:0000256" key="9">
    <source>
        <dbReference type="ARBA" id="ARBA00022490"/>
    </source>
</evidence>
<evidence type="ECO:0000256" key="14">
    <source>
        <dbReference type="ARBA" id="ARBA00023027"/>
    </source>
</evidence>
<accession>A0AB36TFX9</accession>
<feature type="domain" description="3-dehydroquinate synthase N-terminal" evidence="19">
    <location>
        <begin position="67"/>
        <end position="179"/>
    </location>
</feature>
<evidence type="ECO:0000256" key="5">
    <source>
        <dbReference type="ARBA" id="ARBA00004661"/>
    </source>
</evidence>
<dbReference type="GO" id="GO:0009073">
    <property type="term" value="P:aromatic amino acid family biosynthetic process"/>
    <property type="evidence" value="ECO:0007669"/>
    <property type="project" value="UniProtKB-KW"/>
</dbReference>
<keyword evidence="9 18" id="KW-0963">Cytoplasm</keyword>
<evidence type="ECO:0000256" key="17">
    <source>
        <dbReference type="ARBA" id="ARBA00023285"/>
    </source>
</evidence>
<feature type="binding site" evidence="18">
    <location>
        <position position="151"/>
    </location>
    <ligand>
        <name>NAD(+)</name>
        <dbReference type="ChEBI" id="CHEBI:57540"/>
    </ligand>
</feature>
<sequence>MIKLNVNLQDRSYPIYISTDYSQIGKCIQSAKLTGKMVLITDTNVDKYQAEECVKAFSDAGYEVSKFVIPAGEENKNLDTTRDIYKYLLGLKLDRSATLMALGGGVVGDITGFAAATFLRGINFVQIPTTLLAQSDSSVGGKVGVDFEGTKNIIGAFYQPKFVYINVNTLKTLPERELKAGLAEVVKHGVIMDEEFYEYIDYNVHKILNHDEAVLQYIAKRNCSIKASVVEKDEKEGGLRAILNFGHTIGHAIETVMNFELLHGECVSLGMVGAMRMALHLEMIDEQSVNRVKNTLDKIGLPTRLEGIDVDKVYNQMFYDKKIKGSKLTFVLPRKRIGEVIQCTIDDEDLIKRVIASLGE</sequence>
<protein>
    <recommendedName>
        <fullName evidence="8 18">3-dehydroquinate synthase</fullName>
        <shortName evidence="18">DHQS</shortName>
        <ecNumber evidence="7 18">4.2.3.4</ecNumber>
    </recommendedName>
</protein>
<dbReference type="GO" id="GO:0046872">
    <property type="term" value="F:metal ion binding"/>
    <property type="evidence" value="ECO:0007669"/>
    <property type="project" value="UniProtKB-KW"/>
</dbReference>
<dbReference type="Pfam" id="PF01761">
    <property type="entry name" value="DHQ_synthase"/>
    <property type="match status" value="1"/>
</dbReference>
<dbReference type="PIRSF" id="PIRSF001455">
    <property type="entry name" value="DHQ_synth"/>
    <property type="match status" value="1"/>
</dbReference>
<comment type="caution">
    <text evidence="18">Lacks conserved residue(s) required for the propagation of feature annotation.</text>
</comment>
<dbReference type="GO" id="GO:0005737">
    <property type="term" value="C:cytoplasm"/>
    <property type="evidence" value="ECO:0007669"/>
    <property type="project" value="UniProtKB-SubCell"/>
</dbReference>
<reference evidence="21 22" key="1">
    <citation type="submission" date="2017-09" db="EMBL/GenBank/DDBJ databases">
        <title>Evaluation of Pacific Biosciences Sequencing Technology to Finishing C. thermocellum Genome Sequences.</title>
        <authorList>
            <person name="Brown S."/>
        </authorList>
    </citation>
    <scope>NUCLEOTIDE SEQUENCE [LARGE SCALE GENOMIC DNA]</scope>
    <source>
        <strain evidence="21 22">AD2</strain>
    </source>
</reference>
<dbReference type="Gene3D" id="1.20.1090.10">
    <property type="entry name" value="Dehydroquinate synthase-like - alpha domain"/>
    <property type="match status" value="1"/>
</dbReference>
<evidence type="ECO:0000256" key="12">
    <source>
        <dbReference type="ARBA" id="ARBA00022741"/>
    </source>
</evidence>
<comment type="cofactor">
    <cofactor evidence="18">
        <name>Co(2+)</name>
        <dbReference type="ChEBI" id="CHEBI:48828"/>
    </cofactor>
    <cofactor evidence="18">
        <name>Zn(2+)</name>
        <dbReference type="ChEBI" id="CHEBI:29105"/>
    </cofactor>
    <text evidence="18">Binds 1 divalent metal cation per subunit. Can use either Co(2+) or Zn(2+).</text>
</comment>
<keyword evidence="16 18" id="KW-0456">Lyase</keyword>
<keyword evidence="13 18" id="KW-0862">Zinc</keyword>
<comment type="function">
    <text evidence="18">Catalyzes the conversion of 3-deoxy-D-arabino-heptulosonate 7-phosphate (DAHP) to dehydroquinate (DHQ).</text>
</comment>
<feature type="binding site" evidence="18">
    <location>
        <position position="263"/>
    </location>
    <ligand>
        <name>Zn(2+)</name>
        <dbReference type="ChEBI" id="CHEBI:29105"/>
    </ligand>
</feature>
<dbReference type="Gene3D" id="3.40.50.1970">
    <property type="match status" value="1"/>
</dbReference>
<evidence type="ECO:0000256" key="3">
    <source>
        <dbReference type="ARBA" id="ARBA00001947"/>
    </source>
</evidence>
<dbReference type="Proteomes" id="UP000223596">
    <property type="component" value="Unassembled WGS sequence"/>
</dbReference>
<dbReference type="PANTHER" id="PTHR43622:SF7">
    <property type="entry name" value="3-DEHYDROQUINATE SYNTHASE, CHLOROPLASTIC"/>
    <property type="match status" value="1"/>
</dbReference>
<keyword evidence="10 18" id="KW-0028">Amino-acid biosynthesis</keyword>
<dbReference type="CDD" id="cd08195">
    <property type="entry name" value="DHQS"/>
    <property type="match status" value="1"/>
</dbReference>
<dbReference type="InterPro" id="IPR056179">
    <property type="entry name" value="DHQS_C"/>
</dbReference>
<comment type="pathway">
    <text evidence="5 18">Metabolic intermediate biosynthesis; chorismate biosynthesis; chorismate from D-erythrose 4-phosphate and phosphoenolpyruvate: step 2/7.</text>
</comment>
<dbReference type="NCBIfam" id="TIGR01357">
    <property type="entry name" value="aroB"/>
    <property type="match status" value="1"/>
</dbReference>
<comment type="similarity">
    <text evidence="6 18">Belongs to the sugar phosphate cyclases superfamily. Dehydroquinate synthase family.</text>
</comment>
<evidence type="ECO:0000256" key="16">
    <source>
        <dbReference type="ARBA" id="ARBA00023239"/>
    </source>
</evidence>
<evidence type="ECO:0000313" key="22">
    <source>
        <dbReference type="Proteomes" id="UP000223596"/>
    </source>
</evidence>
<evidence type="ECO:0000256" key="15">
    <source>
        <dbReference type="ARBA" id="ARBA00023141"/>
    </source>
</evidence>
<dbReference type="RefSeq" id="WP_003516363.1">
    <property type="nucleotide sequence ID" value="NZ_CP013828.1"/>
</dbReference>
<dbReference type="GO" id="GO:0008652">
    <property type="term" value="P:amino acid biosynthetic process"/>
    <property type="evidence" value="ECO:0007669"/>
    <property type="project" value="UniProtKB-KW"/>
</dbReference>
<feature type="binding site" evidence="18">
    <location>
        <position position="247"/>
    </location>
    <ligand>
        <name>Zn(2+)</name>
        <dbReference type="ChEBI" id="CHEBI:29105"/>
    </ligand>
</feature>
<name>A0AB36TFX9_ACETH</name>
<keyword evidence="17 18" id="KW-0170">Cobalt</keyword>
<evidence type="ECO:0000256" key="8">
    <source>
        <dbReference type="ARBA" id="ARBA00017684"/>
    </source>
</evidence>
<dbReference type="HAMAP" id="MF_00110">
    <property type="entry name" value="DHQ_synthase"/>
    <property type="match status" value="1"/>
</dbReference>
<evidence type="ECO:0000256" key="7">
    <source>
        <dbReference type="ARBA" id="ARBA00013031"/>
    </source>
</evidence>
<evidence type="ECO:0000256" key="10">
    <source>
        <dbReference type="ARBA" id="ARBA00022605"/>
    </source>
</evidence>
<keyword evidence="15 18" id="KW-0057">Aromatic amino acid biosynthesis</keyword>
<gene>
    <name evidence="18" type="primary">aroB</name>
    <name evidence="21" type="ORF">M972_111500</name>
</gene>
<dbReference type="GO" id="GO:0003856">
    <property type="term" value="F:3-dehydroquinate synthase activity"/>
    <property type="evidence" value="ECO:0007669"/>
    <property type="project" value="UniProtKB-UniRule"/>
</dbReference>
<comment type="cofactor">
    <cofactor evidence="2 18">
        <name>NAD(+)</name>
        <dbReference type="ChEBI" id="CHEBI:57540"/>
    </cofactor>
</comment>
<evidence type="ECO:0000259" key="19">
    <source>
        <dbReference type="Pfam" id="PF01761"/>
    </source>
</evidence>
<dbReference type="FunFam" id="3.40.50.1970:FF:000007">
    <property type="entry name" value="Pentafunctional AROM polypeptide"/>
    <property type="match status" value="1"/>
</dbReference>